<reference evidence="1" key="1">
    <citation type="submission" date="2015-05" db="EMBL/GenBank/DDBJ databases">
        <authorList>
            <person name="Rattei Thomas"/>
        </authorList>
    </citation>
    <scope>NUCLEOTIDE SEQUENCE</scope>
    <source>
        <strain evidence="1">GiD</strain>
    </source>
</reference>
<dbReference type="SUPFAM" id="SSF53474">
    <property type="entry name" value="alpha/beta-Hydrolases"/>
    <property type="match status" value="1"/>
</dbReference>
<dbReference type="PANTHER" id="PTHR37946">
    <property type="entry name" value="SLL1969 PROTEIN"/>
    <property type="match status" value="1"/>
</dbReference>
<protein>
    <submittedName>
        <fullName evidence="1">Conserved domain protein</fullName>
    </submittedName>
</protein>
<sequence length="325" mass="37025">MKKFLLTILFLAVGNPLFSETSVIQTLPSGIGGLKETSKQKESVVCVQAFLRSYTSLKPIARVLEKEHYDVFIWNYETRKFTLEKHAEHLNRLLKKIAELKPGVPINFVTHSIGGVIVRVALAHPDCPEEAKKGKAILMAPPNAGSTLARRYRCVKFVQFVFGGKLGRQLLTYCPTKMLNVGKLPSSLDVLILSGNRHSKFLPFRLPYENDGKVCTIETKLDTPHKAYVIHTSHTYIITNRKSLYLMKEFLKEGNTTPIIEHVPEAALEQTVMEDKQKNSRLKPYPNQDIYVIHCFGSRPYNLYGFPKKWSLNQKNEINPEKLEK</sequence>
<dbReference type="InterPro" id="IPR029058">
    <property type="entry name" value="AB_hydrolase_fold"/>
</dbReference>
<dbReference type="PANTHER" id="PTHR37946:SF1">
    <property type="entry name" value="SLL1969 PROTEIN"/>
    <property type="match status" value="1"/>
</dbReference>
<name>A0A0F7WYI0_CHLPN</name>
<proteinExistence type="predicted"/>
<dbReference type="AlphaFoldDB" id="A0A0F7WYI0"/>
<accession>A0A0F7WYI0</accession>
<organism evidence="1">
    <name type="scientific">Chlamydia pneumoniae</name>
    <name type="common">Chlamydophila pneumoniae</name>
    <dbReference type="NCBI Taxonomy" id="83558"/>
    <lineage>
        <taxon>Bacteria</taxon>
        <taxon>Pseudomonadati</taxon>
        <taxon>Chlamydiota</taxon>
        <taxon>Chlamydiia</taxon>
        <taxon>Chlamydiales</taxon>
        <taxon>Chlamydiaceae</taxon>
        <taxon>Chlamydia/Chlamydophila group</taxon>
        <taxon>Chlamydia</taxon>
    </lineage>
</organism>
<dbReference type="EMBL" id="LN847008">
    <property type="protein sequence ID" value="CRI41352.1"/>
    <property type="molecule type" value="Genomic_DNA"/>
</dbReference>
<gene>
    <name evidence="1" type="ORF">BN1224_GiD_A_03530</name>
</gene>
<dbReference type="Gene3D" id="3.40.50.1820">
    <property type="entry name" value="alpha/beta hydrolase"/>
    <property type="match status" value="1"/>
</dbReference>
<evidence type="ECO:0000313" key="1">
    <source>
        <dbReference type="EMBL" id="CRI41352.1"/>
    </source>
</evidence>